<sequence>MVKKIVWFTASYFIDVDHQLVPYIREKYHLNIFWTILQMPSSAKVPPHSDYEILNLHYRNKDPRTYVEVSNYLKKINLQDYDLIYSDALGLMYYTALLYYAKDKPVIHAAHNVNPYPVWPMSLKVEVKYIFHRCNYFQMFSMHTAHWFHMHYPHKSFFYAPMAIKDFGEVRTDHFHFDPSKTNLLFFGNIVANKRLDLLIQAVQSLPEKAASKIHLHICGKCVEKDFYREMIGNTSNITAEFRRIDDEEIPELFTKSDYLVLPYEDVAQSGPHMIAYNYNLPVIASDIDGFKERVVDGENGFLFKRNNLESLIETIVKVVKLNGDKYLALKERLRDYTETNYSVKSVAEKYIDYFNAIS</sequence>
<protein>
    <submittedName>
        <fullName evidence="3 4">Glycosyltransferase</fullName>
    </submittedName>
</protein>
<dbReference type="EMBL" id="JAJCQG010000057">
    <property type="protein sequence ID" value="MCB7282528.1"/>
    <property type="molecule type" value="Genomic_DNA"/>
</dbReference>
<accession>A0A174NG58</accession>
<dbReference type="SUPFAM" id="SSF53756">
    <property type="entry name" value="UDP-Glycosyltransferase/glycogen phosphorylase"/>
    <property type="match status" value="1"/>
</dbReference>
<dbReference type="Pfam" id="PF00534">
    <property type="entry name" value="Glycos_transf_1"/>
    <property type="match status" value="1"/>
</dbReference>
<dbReference type="GO" id="GO:0009103">
    <property type="term" value="P:lipopolysaccharide biosynthetic process"/>
    <property type="evidence" value="ECO:0007669"/>
    <property type="project" value="TreeGrafter"/>
</dbReference>
<dbReference type="AlphaFoldDB" id="A0A174NG58"/>
<reference evidence="4" key="2">
    <citation type="submission" date="2021-10" db="EMBL/GenBank/DDBJ databases">
        <title>Collection of gut derived symbiotic bacterial strains cultured from healthy donors.</title>
        <authorList>
            <person name="Lin H."/>
            <person name="Littmann E."/>
            <person name="Kohout C."/>
            <person name="Pamer E.G."/>
        </authorList>
    </citation>
    <scope>NUCLEOTIDE SEQUENCE</scope>
    <source>
        <strain evidence="4">DFI.1.167</strain>
    </source>
</reference>
<dbReference type="Proteomes" id="UP001199363">
    <property type="component" value="Unassembled WGS sequence"/>
</dbReference>
<dbReference type="GO" id="GO:0016757">
    <property type="term" value="F:glycosyltransferase activity"/>
    <property type="evidence" value="ECO:0007669"/>
    <property type="project" value="InterPro"/>
</dbReference>
<evidence type="ECO:0000313" key="5">
    <source>
        <dbReference type="Proteomes" id="UP000095333"/>
    </source>
</evidence>
<dbReference type="Proteomes" id="UP000095333">
    <property type="component" value="Unassembled WGS sequence"/>
</dbReference>
<dbReference type="PANTHER" id="PTHR46401">
    <property type="entry name" value="GLYCOSYLTRANSFERASE WBBK-RELATED"/>
    <property type="match status" value="1"/>
</dbReference>
<reference evidence="3 5" key="1">
    <citation type="submission" date="2015-09" db="EMBL/GenBank/DDBJ databases">
        <authorList>
            <consortium name="Pathogen Informatics"/>
        </authorList>
    </citation>
    <scope>NUCLEOTIDE SEQUENCE [LARGE SCALE GENOMIC DNA]</scope>
    <source>
        <strain evidence="3 5">2789STDY5834842</strain>
    </source>
</reference>
<gene>
    <name evidence="3" type="ORF">ERS852457_04173</name>
    <name evidence="4" type="ORF">LI282_15985</name>
</gene>
<dbReference type="InterPro" id="IPR001296">
    <property type="entry name" value="Glyco_trans_1"/>
</dbReference>
<dbReference type="PANTHER" id="PTHR46401:SF2">
    <property type="entry name" value="GLYCOSYLTRANSFERASE WBBK-RELATED"/>
    <property type="match status" value="1"/>
</dbReference>
<evidence type="ECO:0000313" key="3">
    <source>
        <dbReference type="EMBL" id="CUP47672.1"/>
    </source>
</evidence>
<name>A0A174NG58_PHOVU</name>
<dbReference type="EMBL" id="CYZI01000058">
    <property type="protein sequence ID" value="CUP47672.1"/>
    <property type="molecule type" value="Genomic_DNA"/>
</dbReference>
<dbReference type="RefSeq" id="WP_172676563.1">
    <property type="nucleotide sequence ID" value="NZ_CYZI01000058.1"/>
</dbReference>
<dbReference type="Gene3D" id="3.40.50.2000">
    <property type="entry name" value="Glycogen Phosphorylase B"/>
    <property type="match status" value="2"/>
</dbReference>
<keyword evidence="1 3" id="KW-0808">Transferase</keyword>
<feature type="domain" description="Glycosyl transferase family 1" evidence="2">
    <location>
        <begin position="180"/>
        <end position="332"/>
    </location>
</feature>
<evidence type="ECO:0000259" key="2">
    <source>
        <dbReference type="Pfam" id="PF00534"/>
    </source>
</evidence>
<proteinExistence type="predicted"/>
<dbReference type="CDD" id="cd03801">
    <property type="entry name" value="GT4_PimA-like"/>
    <property type="match status" value="1"/>
</dbReference>
<evidence type="ECO:0000256" key="1">
    <source>
        <dbReference type="ARBA" id="ARBA00022679"/>
    </source>
</evidence>
<organism evidence="3 5">
    <name type="scientific">Phocaeicola vulgatus</name>
    <name type="common">Bacteroides vulgatus</name>
    <dbReference type="NCBI Taxonomy" id="821"/>
    <lineage>
        <taxon>Bacteria</taxon>
        <taxon>Pseudomonadati</taxon>
        <taxon>Bacteroidota</taxon>
        <taxon>Bacteroidia</taxon>
        <taxon>Bacteroidales</taxon>
        <taxon>Bacteroidaceae</taxon>
        <taxon>Phocaeicola</taxon>
    </lineage>
</organism>
<evidence type="ECO:0000313" key="4">
    <source>
        <dbReference type="EMBL" id="MCB7282528.1"/>
    </source>
</evidence>